<protein>
    <submittedName>
        <fullName evidence="1">Karyogamy protein Kar4p</fullName>
    </submittedName>
</protein>
<dbReference type="Proteomes" id="UP001152531">
    <property type="component" value="Unassembled WGS sequence"/>
</dbReference>
<reference evidence="1" key="1">
    <citation type="submission" date="2022-06" db="EMBL/GenBank/DDBJ databases">
        <authorList>
            <person name="Legras J.-L."/>
            <person name="Devillers H."/>
            <person name="Grondin C."/>
        </authorList>
    </citation>
    <scope>NUCLEOTIDE SEQUENCE</scope>
    <source>
        <strain evidence="1">CLIB 1444</strain>
    </source>
</reference>
<dbReference type="EMBL" id="CALSDN010000001">
    <property type="protein sequence ID" value="CAH6718474.1"/>
    <property type="molecule type" value="Genomic_DNA"/>
</dbReference>
<proteinExistence type="predicted"/>
<organism evidence="1 2">
    <name type="scientific">[Candida] jaroonii</name>
    <dbReference type="NCBI Taxonomy" id="467808"/>
    <lineage>
        <taxon>Eukaryota</taxon>
        <taxon>Fungi</taxon>
        <taxon>Dikarya</taxon>
        <taxon>Ascomycota</taxon>
        <taxon>Saccharomycotina</taxon>
        <taxon>Pichiomycetes</taxon>
        <taxon>Debaryomycetaceae</taxon>
        <taxon>Yamadazyma</taxon>
    </lineage>
</organism>
<accession>A0ACA9Y0L5</accession>
<name>A0ACA9Y0L5_9ASCO</name>
<keyword evidence="2" id="KW-1185">Reference proteome</keyword>
<evidence type="ECO:0000313" key="1">
    <source>
        <dbReference type="EMBL" id="CAH6718474.1"/>
    </source>
</evidence>
<comment type="caution">
    <text evidence="1">The sequence shown here is derived from an EMBL/GenBank/DDBJ whole genome shotgun (WGS) entry which is preliminary data.</text>
</comment>
<sequence length="299" mass="35044">MFKKIENNFANHYVETQELPSGFVTNSSDLIKGYPKLQTLKELKAKQTEKYAVKALGCRVKTRDLVQTVNRWTEEFKLQFDVIMIGCMANNQRVLKFLKELPLLKLCSKPGFLFIWTTVDEIESLTTILNQNYGKKFRRSEELVFLPVNKNSIFYPQQDYSRLFENQQWNCWMCITGTVRRSNDQHLIHCNIDTDLQFENESLVSYNAVPNSVYKIAENFSNFNRRLHIIPYELGKTPIKLRHGWVILSPDVLLNNFNPLDYETQLQSKSLINYKNNQVQYLVGQTKEIEDLRPKSPGK</sequence>
<evidence type="ECO:0000313" key="2">
    <source>
        <dbReference type="Proteomes" id="UP001152531"/>
    </source>
</evidence>
<gene>
    <name evidence="1" type="ORF">CLIB1444_01S07558</name>
</gene>